<evidence type="ECO:0000256" key="3">
    <source>
        <dbReference type="ARBA" id="ARBA00023163"/>
    </source>
</evidence>
<dbReference type="InterPro" id="IPR036390">
    <property type="entry name" value="WH_DNA-bd_sf"/>
</dbReference>
<dbReference type="CDD" id="cd07377">
    <property type="entry name" value="WHTH_GntR"/>
    <property type="match status" value="1"/>
</dbReference>
<dbReference type="SMART" id="SM00345">
    <property type="entry name" value="HTH_GNTR"/>
    <property type="match status" value="1"/>
</dbReference>
<protein>
    <submittedName>
        <fullName evidence="6">FadR family transcriptional regulator</fullName>
    </submittedName>
</protein>
<organism evidence="6 7">
    <name type="scientific">Lichenicola cladoniae</name>
    <dbReference type="NCBI Taxonomy" id="1484109"/>
    <lineage>
        <taxon>Bacteria</taxon>
        <taxon>Pseudomonadati</taxon>
        <taxon>Pseudomonadota</taxon>
        <taxon>Alphaproteobacteria</taxon>
        <taxon>Acetobacterales</taxon>
        <taxon>Acetobacteraceae</taxon>
        <taxon>Lichenicola</taxon>
    </lineage>
</organism>
<dbReference type="Pfam" id="PF00392">
    <property type="entry name" value="GntR"/>
    <property type="match status" value="1"/>
</dbReference>
<dbReference type="Proteomes" id="UP000500767">
    <property type="component" value="Chromosome"/>
</dbReference>
<evidence type="ECO:0000259" key="5">
    <source>
        <dbReference type="PROSITE" id="PS50949"/>
    </source>
</evidence>
<evidence type="ECO:0000256" key="1">
    <source>
        <dbReference type="ARBA" id="ARBA00023015"/>
    </source>
</evidence>
<dbReference type="GO" id="GO:0003700">
    <property type="term" value="F:DNA-binding transcription factor activity"/>
    <property type="evidence" value="ECO:0007669"/>
    <property type="project" value="InterPro"/>
</dbReference>
<dbReference type="PROSITE" id="PS50949">
    <property type="entry name" value="HTH_GNTR"/>
    <property type="match status" value="1"/>
</dbReference>
<name>A0A6M8HND4_9PROT</name>
<dbReference type="SMART" id="SM00895">
    <property type="entry name" value="FCD"/>
    <property type="match status" value="1"/>
</dbReference>
<evidence type="ECO:0000256" key="2">
    <source>
        <dbReference type="ARBA" id="ARBA00023125"/>
    </source>
</evidence>
<keyword evidence="3" id="KW-0804">Transcription</keyword>
<dbReference type="PANTHER" id="PTHR43537">
    <property type="entry name" value="TRANSCRIPTIONAL REGULATOR, GNTR FAMILY"/>
    <property type="match status" value="1"/>
</dbReference>
<evidence type="ECO:0000256" key="4">
    <source>
        <dbReference type="SAM" id="MobiDB-lite"/>
    </source>
</evidence>
<dbReference type="Pfam" id="PF07729">
    <property type="entry name" value="FCD"/>
    <property type="match status" value="1"/>
</dbReference>
<sequence>MDRPETTYSGTGRPARYVEKRSPSAPRLHDNIARDIGIRITGEQLLPGDLLSGEIDAAEQLAVSRTAYREAVRILAAKGMVESRTKTGTRVSPRNRWHILDPEVLGWFLETKPSESFVRDLFEVRQMVEPHAASLAALNHTQRDIDEMGDALGTMARLQLTTEEGRAADRAFHHVILVATGNELIAALSSSVVTAIWWTTLFKQRAQRYPRDPLPEHRAVFEAIRLREPEKARAAMTELVRYAFDDMQASLSGRSARLSRPAER</sequence>
<dbReference type="InterPro" id="IPR000524">
    <property type="entry name" value="Tscrpt_reg_HTH_GntR"/>
</dbReference>
<dbReference type="Gene3D" id="1.10.10.10">
    <property type="entry name" value="Winged helix-like DNA-binding domain superfamily/Winged helix DNA-binding domain"/>
    <property type="match status" value="1"/>
</dbReference>
<evidence type="ECO:0000313" key="7">
    <source>
        <dbReference type="Proteomes" id="UP000500767"/>
    </source>
</evidence>
<dbReference type="InterPro" id="IPR011711">
    <property type="entry name" value="GntR_C"/>
</dbReference>
<feature type="domain" description="HTH gntR-type" evidence="5">
    <location>
        <begin position="26"/>
        <end position="94"/>
    </location>
</feature>
<accession>A0A6M8HND4</accession>
<dbReference type="SUPFAM" id="SSF48008">
    <property type="entry name" value="GntR ligand-binding domain-like"/>
    <property type="match status" value="1"/>
</dbReference>
<feature type="region of interest" description="Disordered" evidence="4">
    <location>
        <begin position="1"/>
        <end position="24"/>
    </location>
</feature>
<dbReference type="InterPro" id="IPR008920">
    <property type="entry name" value="TF_FadR/GntR_C"/>
</dbReference>
<dbReference type="GO" id="GO:0003677">
    <property type="term" value="F:DNA binding"/>
    <property type="evidence" value="ECO:0007669"/>
    <property type="project" value="UniProtKB-KW"/>
</dbReference>
<dbReference type="RefSeq" id="WP_171834928.1">
    <property type="nucleotide sequence ID" value="NZ_CP053708.1"/>
</dbReference>
<dbReference type="KEGG" id="lck:HN018_07665"/>
<dbReference type="InterPro" id="IPR036388">
    <property type="entry name" value="WH-like_DNA-bd_sf"/>
</dbReference>
<keyword evidence="2" id="KW-0238">DNA-binding</keyword>
<keyword evidence="1" id="KW-0805">Transcription regulation</keyword>
<proteinExistence type="predicted"/>
<dbReference type="Gene3D" id="1.20.120.530">
    <property type="entry name" value="GntR ligand-binding domain-like"/>
    <property type="match status" value="1"/>
</dbReference>
<feature type="compositionally biased region" description="Polar residues" evidence="4">
    <location>
        <begin position="1"/>
        <end position="10"/>
    </location>
</feature>
<reference evidence="6 7" key="1">
    <citation type="journal article" date="2014" name="World J. Microbiol. Biotechnol.">
        <title>Biodiversity and physiological characteristics of Antarctic and Arctic lichens-associated bacteria.</title>
        <authorList>
            <person name="Lee Y.M."/>
            <person name="Kim E.H."/>
            <person name="Lee H.K."/>
            <person name="Hong S.G."/>
        </authorList>
    </citation>
    <scope>NUCLEOTIDE SEQUENCE [LARGE SCALE GENOMIC DNA]</scope>
    <source>
        <strain evidence="6 7">PAMC 26569</strain>
    </source>
</reference>
<evidence type="ECO:0000313" key="6">
    <source>
        <dbReference type="EMBL" id="QKE89939.1"/>
    </source>
</evidence>
<dbReference type="PANTHER" id="PTHR43537:SF44">
    <property type="entry name" value="GNTR FAMILY REGULATORY PROTEIN"/>
    <property type="match status" value="1"/>
</dbReference>
<dbReference type="AlphaFoldDB" id="A0A6M8HND4"/>
<dbReference type="EMBL" id="CP053708">
    <property type="protein sequence ID" value="QKE89939.1"/>
    <property type="molecule type" value="Genomic_DNA"/>
</dbReference>
<dbReference type="SUPFAM" id="SSF46785">
    <property type="entry name" value="Winged helix' DNA-binding domain"/>
    <property type="match status" value="1"/>
</dbReference>
<gene>
    <name evidence="6" type="ORF">HN018_07665</name>
</gene>
<keyword evidence="7" id="KW-1185">Reference proteome</keyword>